<keyword evidence="7" id="KW-0472">Membrane</keyword>
<keyword evidence="5" id="KW-0812">Transmembrane</keyword>
<accession>M6YFF2</accession>
<comment type="similarity">
    <text evidence="2">Belongs to the bacterial sugar transferase family.</text>
</comment>
<evidence type="ECO:0000259" key="8">
    <source>
        <dbReference type="Pfam" id="PF02397"/>
    </source>
</evidence>
<keyword evidence="4 9" id="KW-0808">Transferase</keyword>
<evidence type="ECO:0000256" key="1">
    <source>
        <dbReference type="ARBA" id="ARBA00004236"/>
    </source>
</evidence>
<keyword evidence="6" id="KW-1133">Transmembrane helix</keyword>
<proteinExistence type="inferred from homology"/>
<dbReference type="PANTHER" id="PTHR30576">
    <property type="entry name" value="COLANIC BIOSYNTHESIS UDP-GLUCOSE LIPID CARRIER TRANSFERASE"/>
    <property type="match status" value="1"/>
</dbReference>
<feature type="domain" description="Bacterial sugar transferase" evidence="8">
    <location>
        <begin position="1"/>
        <end position="60"/>
    </location>
</feature>
<evidence type="ECO:0000256" key="7">
    <source>
        <dbReference type="ARBA" id="ARBA00023136"/>
    </source>
</evidence>
<gene>
    <name evidence="9" type="ORF">LEP1GSC024_4622</name>
</gene>
<dbReference type="Proteomes" id="UP000012138">
    <property type="component" value="Unassembled WGS sequence"/>
</dbReference>
<evidence type="ECO:0000313" key="10">
    <source>
        <dbReference type="Proteomes" id="UP000012138"/>
    </source>
</evidence>
<sequence>MRKTGIDELPQIWNILIGDMRIAGPRPLTQFDVDRLNWNGKFYEIRWSVLPGITGLSQLVVFRYGSTYFFLFRSFLPKIKKPRS</sequence>
<organism evidence="9 10">
    <name type="scientific">Leptospira noguchii str. 2001034031</name>
    <dbReference type="NCBI Taxonomy" id="1193053"/>
    <lineage>
        <taxon>Bacteria</taxon>
        <taxon>Pseudomonadati</taxon>
        <taxon>Spirochaetota</taxon>
        <taxon>Spirochaetia</taxon>
        <taxon>Leptospirales</taxon>
        <taxon>Leptospiraceae</taxon>
        <taxon>Leptospira</taxon>
    </lineage>
</organism>
<dbReference type="PANTHER" id="PTHR30576:SF4">
    <property type="entry name" value="UNDECAPRENYL-PHOSPHATE GALACTOSE PHOSPHOTRANSFERASE"/>
    <property type="match status" value="1"/>
</dbReference>
<name>M6YFF2_9LEPT</name>
<dbReference type="AlphaFoldDB" id="M6YFF2"/>
<comment type="subcellular location">
    <subcellularLocation>
        <location evidence="1">Cell membrane</location>
    </subcellularLocation>
</comment>
<evidence type="ECO:0000256" key="3">
    <source>
        <dbReference type="ARBA" id="ARBA00022475"/>
    </source>
</evidence>
<dbReference type="GO" id="GO:0005886">
    <property type="term" value="C:plasma membrane"/>
    <property type="evidence" value="ECO:0007669"/>
    <property type="project" value="UniProtKB-SubCell"/>
</dbReference>
<evidence type="ECO:0000256" key="6">
    <source>
        <dbReference type="ARBA" id="ARBA00022989"/>
    </source>
</evidence>
<evidence type="ECO:0000256" key="4">
    <source>
        <dbReference type="ARBA" id="ARBA00022679"/>
    </source>
</evidence>
<keyword evidence="3" id="KW-1003">Cell membrane</keyword>
<evidence type="ECO:0000256" key="2">
    <source>
        <dbReference type="ARBA" id="ARBA00006464"/>
    </source>
</evidence>
<dbReference type="EMBL" id="AKXB02000129">
    <property type="protein sequence ID" value="EMO88374.1"/>
    <property type="molecule type" value="Genomic_DNA"/>
</dbReference>
<dbReference type="GO" id="GO:0016780">
    <property type="term" value="F:phosphotransferase activity, for other substituted phosphate groups"/>
    <property type="evidence" value="ECO:0007669"/>
    <property type="project" value="TreeGrafter"/>
</dbReference>
<evidence type="ECO:0000256" key="5">
    <source>
        <dbReference type="ARBA" id="ARBA00022692"/>
    </source>
</evidence>
<evidence type="ECO:0000313" key="9">
    <source>
        <dbReference type="EMBL" id="EMO88374.1"/>
    </source>
</evidence>
<dbReference type="Pfam" id="PF02397">
    <property type="entry name" value="Bac_transf"/>
    <property type="match status" value="1"/>
</dbReference>
<comment type="caution">
    <text evidence="9">The sequence shown here is derived from an EMBL/GenBank/DDBJ whole genome shotgun (WGS) entry which is preliminary data.</text>
</comment>
<dbReference type="InterPro" id="IPR003362">
    <property type="entry name" value="Bact_transf"/>
</dbReference>
<reference evidence="9 10" key="1">
    <citation type="submission" date="2013-01" db="EMBL/GenBank/DDBJ databases">
        <authorList>
            <person name="Harkins D.M."/>
            <person name="Durkin A.S."/>
            <person name="Brinkac L.M."/>
            <person name="Haft D.H."/>
            <person name="Selengut J.D."/>
            <person name="Sanka R."/>
            <person name="DePew J."/>
            <person name="Purushe J."/>
            <person name="Whelen A.C."/>
            <person name="Vinetz J.M."/>
            <person name="Sutton G.G."/>
            <person name="Nierman W.C."/>
            <person name="Fouts D.E."/>
        </authorList>
    </citation>
    <scope>NUCLEOTIDE SEQUENCE [LARGE SCALE GENOMIC DNA]</scope>
    <source>
        <strain evidence="9 10">2001034031</strain>
    </source>
</reference>
<protein>
    <submittedName>
        <fullName evidence="9">Bacterial sugar transferase domain protein</fullName>
    </submittedName>
</protein>